<comment type="caution">
    <text evidence="3">The sequence shown here is derived from an EMBL/GenBank/DDBJ whole genome shotgun (WGS) entry which is preliminary data.</text>
</comment>
<dbReference type="SMART" id="SM00233">
    <property type="entry name" value="PH"/>
    <property type="match status" value="1"/>
</dbReference>
<dbReference type="InterPro" id="IPR000159">
    <property type="entry name" value="RA_dom"/>
</dbReference>
<dbReference type="InterPro" id="IPR001849">
    <property type="entry name" value="PH_domain"/>
</dbReference>
<dbReference type="Gene3D" id="2.30.29.30">
    <property type="entry name" value="Pleckstrin-homology domain (PH domain)/Phosphotyrosine-binding domain (PTB)"/>
    <property type="match status" value="1"/>
</dbReference>
<dbReference type="PANTHER" id="PTHR11243">
    <property type="entry name" value="GROWTH FACTOR RECEPTOR-BOUND PROTEIN"/>
    <property type="match status" value="1"/>
</dbReference>
<gene>
    <name evidence="3" type="ORF">EG68_05410</name>
</gene>
<dbReference type="SUPFAM" id="SSF54236">
    <property type="entry name" value="Ubiquitin-like"/>
    <property type="match status" value="1"/>
</dbReference>
<dbReference type="PROSITE" id="PS50200">
    <property type="entry name" value="RA"/>
    <property type="match status" value="1"/>
</dbReference>
<feature type="domain" description="Ras-associating" evidence="2">
    <location>
        <begin position="2"/>
        <end position="88"/>
    </location>
</feature>
<dbReference type="Proteomes" id="UP000822476">
    <property type="component" value="Unassembled WGS sequence"/>
</dbReference>
<dbReference type="InterPro" id="IPR039664">
    <property type="entry name" value="GRB/APBB1IP"/>
</dbReference>
<dbReference type="SUPFAM" id="SSF50729">
    <property type="entry name" value="PH domain-like"/>
    <property type="match status" value="1"/>
</dbReference>
<accession>A0A8S9Z4V7</accession>
<feature type="region of interest" description="Disordered" evidence="1">
    <location>
        <begin position="382"/>
        <end position="441"/>
    </location>
</feature>
<reference evidence="3" key="1">
    <citation type="submission" date="2019-07" db="EMBL/GenBank/DDBJ databases">
        <title>Annotation for the trematode Paragonimus miyazaki's.</title>
        <authorList>
            <person name="Choi Y.-J."/>
        </authorList>
    </citation>
    <scope>NUCLEOTIDE SEQUENCE</scope>
    <source>
        <strain evidence="3">Japan</strain>
    </source>
</reference>
<evidence type="ECO:0000313" key="3">
    <source>
        <dbReference type="EMBL" id="KAF7260566.1"/>
    </source>
</evidence>
<proteinExistence type="predicted"/>
<evidence type="ECO:0000259" key="2">
    <source>
        <dbReference type="PROSITE" id="PS50200"/>
    </source>
</evidence>
<keyword evidence="4" id="KW-1185">Reference proteome</keyword>
<feature type="compositionally biased region" description="Basic and acidic residues" evidence="1">
    <location>
        <begin position="428"/>
        <end position="441"/>
    </location>
</feature>
<evidence type="ECO:0000256" key="1">
    <source>
        <dbReference type="SAM" id="MobiDB-lite"/>
    </source>
</evidence>
<dbReference type="PANTHER" id="PTHR11243:SF23">
    <property type="entry name" value="LD06925P"/>
    <property type="match status" value="1"/>
</dbReference>
<dbReference type="InterPro" id="IPR011993">
    <property type="entry name" value="PH-like_dom_sf"/>
</dbReference>
<dbReference type="Gene3D" id="3.10.20.90">
    <property type="entry name" value="Phosphatidylinositol 3-kinase Catalytic Subunit, Chain A, domain 1"/>
    <property type="match status" value="1"/>
</dbReference>
<dbReference type="AlphaFoldDB" id="A0A8S9Z4V7"/>
<dbReference type="SMART" id="SM00314">
    <property type="entry name" value="RA"/>
    <property type="match status" value="1"/>
</dbReference>
<dbReference type="OrthoDB" id="6235964at2759"/>
<dbReference type="EMBL" id="JTDE01000694">
    <property type="protein sequence ID" value="KAF7260566.1"/>
    <property type="molecule type" value="Genomic_DNA"/>
</dbReference>
<dbReference type="InterPro" id="IPR029071">
    <property type="entry name" value="Ubiquitin-like_domsf"/>
</dbReference>
<evidence type="ECO:0000313" key="4">
    <source>
        <dbReference type="Proteomes" id="UP000822476"/>
    </source>
</evidence>
<sequence length="441" mass="49862">MPRVILRVYQPDRTTKAVAIEAHTTAFEVLELLLEKNILPCSTKYALVEKIPSLKLERCFEDSELVMDCVINWNVCSENLIFFEEREDMYGIFENPQIWLGGQFPVPEPGHDNDSVKDLFVLNNELNLPGHSEHLYVRTTGSNWKRRFCMLRNSGLYVSKHYSKNISAFQRIVSFKPYLRLYTTTGGWKKLLAPTPFGFTVRPYTTYNTDANYAVYFCATSEASLRIWYSLLRIALVGLQLIQNYDQRRKRSQKRVILSSVSFSAGLTNHDQAGVGYQTENKIHQIKSRLASLDRCNSVGDKVSQRRLRNSIDWSIIESSNELGCVTGRSDVRSCSNSVGELAQSEDRQSSSACGSSLSSLFACSLSGSKDDKDDEVIPKKLKKKRSVTSKKRSIFGNGPAARRCNRSIGQISAPFDVQIPTWVSEGRSPDPQKEIDETAM</sequence>
<protein>
    <recommendedName>
        <fullName evidence="2">Ras-associating domain-containing protein</fullName>
    </recommendedName>
</protein>
<dbReference type="Pfam" id="PF21989">
    <property type="entry name" value="RA_2"/>
    <property type="match status" value="1"/>
</dbReference>
<dbReference type="GO" id="GO:0007165">
    <property type="term" value="P:signal transduction"/>
    <property type="evidence" value="ECO:0007669"/>
    <property type="project" value="InterPro"/>
</dbReference>
<name>A0A8S9Z4V7_9TREM</name>
<organism evidence="3 4">
    <name type="scientific">Paragonimus skrjabini miyazakii</name>
    <dbReference type="NCBI Taxonomy" id="59628"/>
    <lineage>
        <taxon>Eukaryota</taxon>
        <taxon>Metazoa</taxon>
        <taxon>Spiralia</taxon>
        <taxon>Lophotrochozoa</taxon>
        <taxon>Platyhelminthes</taxon>
        <taxon>Trematoda</taxon>
        <taxon>Digenea</taxon>
        <taxon>Plagiorchiida</taxon>
        <taxon>Troglotremata</taxon>
        <taxon>Troglotrematidae</taxon>
        <taxon>Paragonimus</taxon>
    </lineage>
</organism>
<feature type="compositionally biased region" description="Basic residues" evidence="1">
    <location>
        <begin position="382"/>
        <end position="394"/>
    </location>
</feature>
<dbReference type="Pfam" id="PF00169">
    <property type="entry name" value="PH"/>
    <property type="match status" value="1"/>
</dbReference>